<evidence type="ECO:0000256" key="15">
    <source>
        <dbReference type="SAM" id="MobiDB-lite"/>
    </source>
</evidence>
<dbReference type="AlphaFoldDB" id="A0A7I8KBI5"/>
<feature type="domain" description="RING-type" evidence="18">
    <location>
        <begin position="139"/>
        <end position="181"/>
    </location>
</feature>
<evidence type="ECO:0000259" key="18">
    <source>
        <dbReference type="PROSITE" id="PS50089"/>
    </source>
</evidence>
<sequence>MKTTTATCRHRHGYSASPLIVFFLFLSLLCSAAAQTTSNPGSPPEPFPNAWRGNFNPAMAVIVIGLISAFFFMAFFSIYLRNRRERDSRALTAGGNGGARSRRVGGAPRGLEAAVIQTFPTLVYSEVKEHKIGKGALECAVCLSEFEDDDTLRLLPKCDHVFHPDCIDLWLASHTTCPVCRTNLSPAAAAAGDPSPPAGDDAVLVPVEPPEQVAITIDEEEEGVTGAAARRAEEVLPKPLPASRAARRRSWSFSRVPRSHSTGHSLQPAVEEDRERYTLRLPENIRREVVAGKFRRSASCLAASASGGEGSYRKARVGGSVGGRSFKMKKWEWSVKSDRWASFKRTFSVKISRGDDASESSPRKGGDGGVPSAAAAAMAAGRLSFKMRVNPSTADSVDSRGGSGAATDVRPAAS</sequence>
<feature type="region of interest" description="Disordered" evidence="15">
    <location>
        <begin position="251"/>
        <end position="271"/>
    </location>
</feature>
<keyword evidence="20" id="KW-1185">Reference proteome</keyword>
<reference evidence="19" key="1">
    <citation type="submission" date="2020-02" db="EMBL/GenBank/DDBJ databases">
        <authorList>
            <person name="Scholz U."/>
            <person name="Mascher M."/>
            <person name="Fiebig A."/>
        </authorList>
    </citation>
    <scope>NUCLEOTIDE SEQUENCE</scope>
</reference>
<dbReference type="PROSITE" id="PS50089">
    <property type="entry name" value="ZF_RING_2"/>
    <property type="match status" value="1"/>
</dbReference>
<evidence type="ECO:0000256" key="10">
    <source>
        <dbReference type="ARBA" id="ARBA00022833"/>
    </source>
</evidence>
<comment type="subcellular location">
    <subcellularLocation>
        <location evidence="2">Membrane</location>
        <topology evidence="2">Single-pass membrane protein</topology>
    </subcellularLocation>
</comment>
<dbReference type="PANTHER" id="PTHR14155">
    <property type="entry name" value="RING FINGER DOMAIN-CONTAINING"/>
    <property type="match status" value="1"/>
</dbReference>
<evidence type="ECO:0000256" key="6">
    <source>
        <dbReference type="ARBA" id="ARBA00022692"/>
    </source>
</evidence>
<evidence type="ECO:0000256" key="12">
    <source>
        <dbReference type="ARBA" id="ARBA00023136"/>
    </source>
</evidence>
<keyword evidence="9" id="KW-0833">Ubl conjugation pathway</keyword>
<feature type="compositionally biased region" description="Basic and acidic residues" evidence="15">
    <location>
        <begin position="352"/>
        <end position="366"/>
    </location>
</feature>
<evidence type="ECO:0000256" key="17">
    <source>
        <dbReference type="SAM" id="SignalP"/>
    </source>
</evidence>
<evidence type="ECO:0000256" key="5">
    <source>
        <dbReference type="ARBA" id="ARBA00022679"/>
    </source>
</evidence>
<evidence type="ECO:0000256" key="7">
    <source>
        <dbReference type="ARBA" id="ARBA00022723"/>
    </source>
</evidence>
<dbReference type="OrthoDB" id="8062037at2759"/>
<dbReference type="Gene3D" id="3.30.40.10">
    <property type="entry name" value="Zinc/RING finger domain, C3HC4 (zinc finger)"/>
    <property type="match status" value="1"/>
</dbReference>
<dbReference type="PANTHER" id="PTHR14155:SF263">
    <property type="entry name" value="E3 UBIQUITIN-PROTEIN LIGASE ATL6"/>
    <property type="match status" value="1"/>
</dbReference>
<feature type="signal peptide" evidence="17">
    <location>
        <begin position="1"/>
        <end position="34"/>
    </location>
</feature>
<dbReference type="InterPro" id="IPR013083">
    <property type="entry name" value="Znf_RING/FYVE/PHD"/>
</dbReference>
<dbReference type="CDD" id="cd16461">
    <property type="entry name" value="RING-H2_EL5-like"/>
    <property type="match status" value="1"/>
</dbReference>
<keyword evidence="17" id="KW-0732">Signal</keyword>
<feature type="transmembrane region" description="Helical" evidence="16">
    <location>
        <begin position="58"/>
        <end position="80"/>
    </location>
</feature>
<proteinExistence type="inferred from homology"/>
<evidence type="ECO:0000256" key="9">
    <source>
        <dbReference type="ARBA" id="ARBA00022786"/>
    </source>
</evidence>
<keyword evidence="10" id="KW-0862">Zinc</keyword>
<feature type="region of interest" description="Disordered" evidence="15">
    <location>
        <begin position="352"/>
        <end position="373"/>
    </location>
</feature>
<dbReference type="GO" id="GO:0061630">
    <property type="term" value="F:ubiquitin protein ligase activity"/>
    <property type="evidence" value="ECO:0007669"/>
    <property type="project" value="UniProtKB-EC"/>
</dbReference>
<keyword evidence="6 16" id="KW-0812">Transmembrane</keyword>
<dbReference type="SMART" id="SM00184">
    <property type="entry name" value="RING"/>
    <property type="match status" value="1"/>
</dbReference>
<evidence type="ECO:0000256" key="1">
    <source>
        <dbReference type="ARBA" id="ARBA00000900"/>
    </source>
</evidence>
<accession>A0A7I8KBI5</accession>
<dbReference type="Pfam" id="PF13639">
    <property type="entry name" value="zf-RING_2"/>
    <property type="match status" value="1"/>
</dbReference>
<comment type="similarity">
    <text evidence="13">Belongs to the RING-type zinc finger family. ATL subfamily.</text>
</comment>
<evidence type="ECO:0000313" key="19">
    <source>
        <dbReference type="EMBL" id="CAA7395147.1"/>
    </source>
</evidence>
<dbReference type="FunFam" id="3.30.40.10:FF:000187">
    <property type="entry name" value="E3 ubiquitin-protein ligase ATL6"/>
    <property type="match status" value="1"/>
</dbReference>
<dbReference type="SUPFAM" id="SSF57850">
    <property type="entry name" value="RING/U-box"/>
    <property type="match status" value="1"/>
</dbReference>
<feature type="region of interest" description="Disordered" evidence="15">
    <location>
        <begin position="391"/>
        <end position="414"/>
    </location>
</feature>
<evidence type="ECO:0000256" key="2">
    <source>
        <dbReference type="ARBA" id="ARBA00004167"/>
    </source>
</evidence>
<comment type="pathway">
    <text evidence="3">Protein modification; protein ubiquitination.</text>
</comment>
<evidence type="ECO:0000256" key="8">
    <source>
        <dbReference type="ARBA" id="ARBA00022771"/>
    </source>
</evidence>
<evidence type="ECO:0000256" key="4">
    <source>
        <dbReference type="ARBA" id="ARBA00012483"/>
    </source>
</evidence>
<evidence type="ECO:0000256" key="14">
    <source>
        <dbReference type="PROSITE-ProRule" id="PRU00175"/>
    </source>
</evidence>
<feature type="chain" id="PRO_5029848336" description="RING-type E3 ubiquitin transferase" evidence="17">
    <location>
        <begin position="35"/>
        <end position="414"/>
    </location>
</feature>
<evidence type="ECO:0000256" key="16">
    <source>
        <dbReference type="SAM" id="Phobius"/>
    </source>
</evidence>
<evidence type="ECO:0000256" key="13">
    <source>
        <dbReference type="ARBA" id="ARBA00024209"/>
    </source>
</evidence>
<dbReference type="GO" id="GO:0008270">
    <property type="term" value="F:zinc ion binding"/>
    <property type="evidence" value="ECO:0007669"/>
    <property type="project" value="UniProtKB-KW"/>
</dbReference>
<evidence type="ECO:0000256" key="3">
    <source>
        <dbReference type="ARBA" id="ARBA00004906"/>
    </source>
</evidence>
<name>A0A7I8KBI5_SPIIN</name>
<protein>
    <recommendedName>
        <fullName evidence="4">RING-type E3 ubiquitin transferase</fullName>
        <ecNumber evidence="4">2.3.2.27</ecNumber>
    </recommendedName>
</protein>
<keyword evidence="8 14" id="KW-0863">Zinc-finger</keyword>
<dbReference type="InterPro" id="IPR001841">
    <property type="entry name" value="Znf_RING"/>
</dbReference>
<evidence type="ECO:0000313" key="20">
    <source>
        <dbReference type="Proteomes" id="UP000663760"/>
    </source>
</evidence>
<evidence type="ECO:0000256" key="11">
    <source>
        <dbReference type="ARBA" id="ARBA00022989"/>
    </source>
</evidence>
<dbReference type="EMBL" id="LR746267">
    <property type="protein sequence ID" value="CAA7395147.1"/>
    <property type="molecule type" value="Genomic_DNA"/>
</dbReference>
<comment type="catalytic activity">
    <reaction evidence="1">
        <text>S-ubiquitinyl-[E2 ubiquitin-conjugating enzyme]-L-cysteine + [acceptor protein]-L-lysine = [E2 ubiquitin-conjugating enzyme]-L-cysteine + N(6)-ubiquitinyl-[acceptor protein]-L-lysine.</text>
        <dbReference type="EC" id="2.3.2.27"/>
    </reaction>
</comment>
<keyword evidence="12 16" id="KW-0472">Membrane</keyword>
<keyword evidence="7" id="KW-0479">Metal-binding</keyword>
<gene>
    <name evidence="19" type="ORF">SI8410_04005808</name>
</gene>
<dbReference type="Proteomes" id="UP000663760">
    <property type="component" value="Chromosome 4"/>
</dbReference>
<keyword evidence="11 16" id="KW-1133">Transmembrane helix</keyword>
<keyword evidence="5" id="KW-0808">Transferase</keyword>
<dbReference type="InterPro" id="IPR053238">
    <property type="entry name" value="RING-H2_zinc_finger"/>
</dbReference>
<organism evidence="19 20">
    <name type="scientific">Spirodela intermedia</name>
    <name type="common">Intermediate duckweed</name>
    <dbReference type="NCBI Taxonomy" id="51605"/>
    <lineage>
        <taxon>Eukaryota</taxon>
        <taxon>Viridiplantae</taxon>
        <taxon>Streptophyta</taxon>
        <taxon>Embryophyta</taxon>
        <taxon>Tracheophyta</taxon>
        <taxon>Spermatophyta</taxon>
        <taxon>Magnoliopsida</taxon>
        <taxon>Liliopsida</taxon>
        <taxon>Araceae</taxon>
        <taxon>Lemnoideae</taxon>
        <taxon>Spirodela</taxon>
    </lineage>
</organism>
<dbReference type="EC" id="2.3.2.27" evidence="4"/>
<dbReference type="GO" id="GO:0016020">
    <property type="term" value="C:membrane"/>
    <property type="evidence" value="ECO:0007669"/>
    <property type="project" value="UniProtKB-SubCell"/>
</dbReference>